<dbReference type="InterPro" id="IPR018912">
    <property type="entry name" value="DUF2478"/>
</dbReference>
<dbReference type="AlphaFoldDB" id="A0A0N9ZFC3"/>
<protein>
    <submittedName>
        <fullName evidence="1">Uncharacterized protein</fullName>
    </submittedName>
</protein>
<dbReference type="Pfam" id="PF10649">
    <property type="entry name" value="DUF2478"/>
    <property type="match status" value="1"/>
</dbReference>
<dbReference type="OrthoDB" id="5918880at2"/>
<dbReference type="EMBL" id="CP012023">
    <property type="protein sequence ID" value="ALI55160.1"/>
    <property type="molecule type" value="Genomic_DNA"/>
</dbReference>
<evidence type="ECO:0000313" key="2">
    <source>
        <dbReference type="Proteomes" id="UP000064920"/>
    </source>
</evidence>
<dbReference type="InterPro" id="IPR027417">
    <property type="entry name" value="P-loop_NTPase"/>
</dbReference>
<proteinExistence type="predicted"/>
<organism evidence="1 2">
    <name type="scientific">Celeribacter marinus</name>
    <dbReference type="NCBI Taxonomy" id="1397108"/>
    <lineage>
        <taxon>Bacteria</taxon>
        <taxon>Pseudomonadati</taxon>
        <taxon>Pseudomonadota</taxon>
        <taxon>Alphaproteobacteria</taxon>
        <taxon>Rhodobacterales</taxon>
        <taxon>Roseobacteraceae</taxon>
        <taxon>Celeribacter</taxon>
    </lineage>
</organism>
<dbReference type="STRING" id="1397108.IMCC12053_1212"/>
<keyword evidence="2" id="KW-1185">Reference proteome</keyword>
<evidence type="ECO:0000313" key="1">
    <source>
        <dbReference type="EMBL" id="ALI55160.1"/>
    </source>
</evidence>
<reference evidence="1 2" key="1">
    <citation type="submission" date="2015-05" db="EMBL/GenBank/DDBJ databases">
        <authorList>
            <person name="Wang D.B."/>
            <person name="Wang M."/>
        </authorList>
    </citation>
    <scope>NUCLEOTIDE SEQUENCE [LARGE SCALE GENOMIC DNA]</scope>
    <source>
        <strain evidence="1 2">IMCC 12053</strain>
    </source>
</reference>
<dbReference type="PATRIC" id="fig|1397108.4.peg.1241"/>
<dbReference type="Proteomes" id="UP000064920">
    <property type="component" value="Chromosome"/>
</dbReference>
<dbReference type="Gene3D" id="3.40.50.300">
    <property type="entry name" value="P-loop containing nucleotide triphosphate hydrolases"/>
    <property type="match status" value="1"/>
</dbReference>
<name>A0A0N9ZFC3_9RHOB</name>
<dbReference type="KEGG" id="cmar:IMCC12053_1212"/>
<gene>
    <name evidence="1" type="ORF">IMCC12053_1212</name>
</gene>
<accession>A0A0N9ZFC3</accession>
<dbReference type="RefSeq" id="WP_062220957.1">
    <property type="nucleotide sequence ID" value="NZ_CP012023.1"/>
</dbReference>
<sequence length="168" mass="17654">MLAFITAQGHGEIDAILSNVAKALRDQGVAIAGAVQVNTDNADTQMCHMDLQTLSSGTLWRISQSLGPFAQGCRLDPDGLERAVAQVEADMASHAPSVLIINKFGKQEADGRGFRGVIASALADGIPVVVGVNPTKRRAFDVYCEGLAVPLEANVGAVLDWISMQIAP</sequence>